<evidence type="ECO:0000313" key="3">
    <source>
        <dbReference type="EMBL" id="KRM06159.1"/>
    </source>
</evidence>
<organism evidence="3 4">
    <name type="scientific">Liquorilactobacillus ghanensis DSM 18630</name>
    <dbReference type="NCBI Taxonomy" id="1423750"/>
    <lineage>
        <taxon>Bacteria</taxon>
        <taxon>Bacillati</taxon>
        <taxon>Bacillota</taxon>
        <taxon>Bacilli</taxon>
        <taxon>Lactobacillales</taxon>
        <taxon>Lactobacillaceae</taxon>
        <taxon>Liquorilactobacillus</taxon>
    </lineage>
</organism>
<keyword evidence="2" id="KW-0732">Signal</keyword>
<dbReference type="PROSITE" id="PS51257">
    <property type="entry name" value="PROKAR_LIPOPROTEIN"/>
    <property type="match status" value="1"/>
</dbReference>
<sequence length="219" mass="23009">MHKIITAGICGLTILSLAACGNESTHNKTSSSVSTSSVAKSSSQKHHSHKKDSASTSQTSSSATSDSTSSAGSSNSSNSTTAASSSVAGTTSSANYIDTKNLTNAQAINWIKAHMNVVLDSQYNTAENQATNHNVTFTANDFDYVYNGHSGGWDGASDDAVYYAVQENHNSTNMQAAGADPATTHLAAWFRINRDGQLQVQKSVANPTWQTISTTYDAN</sequence>
<evidence type="ECO:0000313" key="4">
    <source>
        <dbReference type="Proteomes" id="UP000051451"/>
    </source>
</evidence>
<dbReference type="RefSeq" id="WP_057871773.1">
    <property type="nucleotide sequence ID" value="NZ_AZGB01000016.1"/>
</dbReference>
<evidence type="ECO:0000256" key="1">
    <source>
        <dbReference type="SAM" id="MobiDB-lite"/>
    </source>
</evidence>
<feature type="compositionally biased region" description="Low complexity" evidence="1">
    <location>
        <begin position="54"/>
        <end position="86"/>
    </location>
</feature>
<dbReference type="OrthoDB" id="2262426at2"/>
<dbReference type="STRING" id="1423750.FC89_GL001027"/>
<dbReference type="PATRIC" id="fig|1423750.3.peg.1051"/>
<gene>
    <name evidence="3" type="ORF">FC89_GL001027</name>
</gene>
<feature type="compositionally biased region" description="Low complexity" evidence="1">
    <location>
        <begin position="27"/>
        <end position="42"/>
    </location>
</feature>
<evidence type="ECO:0008006" key="5">
    <source>
        <dbReference type="Google" id="ProtNLM"/>
    </source>
</evidence>
<dbReference type="AlphaFoldDB" id="A0A0R1VLD5"/>
<protein>
    <recommendedName>
        <fullName evidence="5">Lipoprotein</fullName>
    </recommendedName>
</protein>
<dbReference type="Proteomes" id="UP000051451">
    <property type="component" value="Unassembled WGS sequence"/>
</dbReference>
<feature type="chain" id="PRO_5038967195" description="Lipoprotein" evidence="2">
    <location>
        <begin position="19"/>
        <end position="219"/>
    </location>
</feature>
<feature type="signal peptide" evidence="2">
    <location>
        <begin position="1"/>
        <end position="18"/>
    </location>
</feature>
<feature type="region of interest" description="Disordered" evidence="1">
    <location>
        <begin position="25"/>
        <end position="86"/>
    </location>
</feature>
<reference evidence="3 4" key="1">
    <citation type="journal article" date="2015" name="Genome Announc.">
        <title>Expanding the biotechnology potential of lactobacilli through comparative genomics of 213 strains and associated genera.</title>
        <authorList>
            <person name="Sun Z."/>
            <person name="Harris H.M."/>
            <person name="McCann A."/>
            <person name="Guo C."/>
            <person name="Argimon S."/>
            <person name="Zhang W."/>
            <person name="Yang X."/>
            <person name="Jeffery I.B."/>
            <person name="Cooney J.C."/>
            <person name="Kagawa T.F."/>
            <person name="Liu W."/>
            <person name="Song Y."/>
            <person name="Salvetti E."/>
            <person name="Wrobel A."/>
            <person name="Rasinkangas P."/>
            <person name="Parkhill J."/>
            <person name="Rea M.C."/>
            <person name="O'Sullivan O."/>
            <person name="Ritari J."/>
            <person name="Douillard F.P."/>
            <person name="Paul Ross R."/>
            <person name="Yang R."/>
            <person name="Briner A.E."/>
            <person name="Felis G.E."/>
            <person name="de Vos W.M."/>
            <person name="Barrangou R."/>
            <person name="Klaenhammer T.R."/>
            <person name="Caufield P.W."/>
            <person name="Cui Y."/>
            <person name="Zhang H."/>
            <person name="O'Toole P.W."/>
        </authorList>
    </citation>
    <scope>NUCLEOTIDE SEQUENCE [LARGE SCALE GENOMIC DNA]</scope>
    <source>
        <strain evidence="3 4">DSM 18630</strain>
    </source>
</reference>
<comment type="caution">
    <text evidence="3">The sequence shown here is derived from an EMBL/GenBank/DDBJ whole genome shotgun (WGS) entry which is preliminary data.</text>
</comment>
<proteinExistence type="predicted"/>
<accession>A0A0R1VLD5</accession>
<name>A0A0R1VLD5_9LACO</name>
<keyword evidence="4" id="KW-1185">Reference proteome</keyword>
<evidence type="ECO:0000256" key="2">
    <source>
        <dbReference type="SAM" id="SignalP"/>
    </source>
</evidence>
<dbReference type="GeneID" id="98319052"/>
<dbReference type="EMBL" id="AZGB01000016">
    <property type="protein sequence ID" value="KRM06159.1"/>
    <property type="molecule type" value="Genomic_DNA"/>
</dbReference>